<keyword evidence="4 15" id="KW-0812">Transmembrane</keyword>
<comment type="function">
    <text evidence="13">Glutamate-gated receptor that probably acts as non-selective cation channel.</text>
</comment>
<feature type="transmembrane region" description="Helical" evidence="15">
    <location>
        <begin position="553"/>
        <end position="571"/>
    </location>
</feature>
<dbReference type="CDD" id="cd13686">
    <property type="entry name" value="GluR_Plant"/>
    <property type="match status" value="1"/>
</dbReference>
<keyword evidence="9 13" id="KW-0675">Receptor</keyword>
<dbReference type="InterPro" id="IPR015683">
    <property type="entry name" value="Ionotropic_Glu_rcpt"/>
</dbReference>
<keyword evidence="12 13" id="KW-0407">Ion channel</keyword>
<evidence type="ECO:0000256" key="12">
    <source>
        <dbReference type="ARBA" id="ARBA00023303"/>
    </source>
</evidence>
<dbReference type="SUPFAM" id="SSF53850">
    <property type="entry name" value="Periplasmic binding protein-like II"/>
    <property type="match status" value="1"/>
</dbReference>
<dbReference type="SUPFAM" id="SSF53822">
    <property type="entry name" value="Periplasmic binding protein-like I"/>
    <property type="match status" value="1"/>
</dbReference>
<gene>
    <name evidence="17" type="ORF">Syun_027233</name>
</gene>
<keyword evidence="5" id="KW-0732">Signal</keyword>
<dbReference type="AlphaFoldDB" id="A0AAP0HPS8"/>
<dbReference type="PANTHER" id="PTHR34836">
    <property type="entry name" value="OS06G0188250 PROTEIN"/>
    <property type="match status" value="1"/>
</dbReference>
<dbReference type="SMART" id="SM00079">
    <property type="entry name" value="PBPe"/>
    <property type="match status" value="1"/>
</dbReference>
<feature type="domain" description="Ionotropic glutamate receptor C-terminal" evidence="16">
    <location>
        <begin position="402"/>
        <end position="737"/>
    </location>
</feature>
<dbReference type="EMBL" id="JBBNAF010000012">
    <property type="protein sequence ID" value="KAK9092322.1"/>
    <property type="molecule type" value="Genomic_DNA"/>
</dbReference>
<dbReference type="Gene3D" id="3.40.50.2300">
    <property type="match status" value="2"/>
</dbReference>
<evidence type="ECO:0000256" key="8">
    <source>
        <dbReference type="ARBA" id="ARBA00023136"/>
    </source>
</evidence>
<evidence type="ECO:0000256" key="5">
    <source>
        <dbReference type="ARBA" id="ARBA00022729"/>
    </source>
</evidence>
<evidence type="ECO:0000256" key="6">
    <source>
        <dbReference type="ARBA" id="ARBA00022989"/>
    </source>
</evidence>
<evidence type="ECO:0000256" key="4">
    <source>
        <dbReference type="ARBA" id="ARBA00022692"/>
    </source>
</evidence>
<organism evidence="17 18">
    <name type="scientific">Stephania yunnanensis</name>
    <dbReference type="NCBI Taxonomy" id="152371"/>
    <lineage>
        <taxon>Eukaryota</taxon>
        <taxon>Viridiplantae</taxon>
        <taxon>Streptophyta</taxon>
        <taxon>Embryophyta</taxon>
        <taxon>Tracheophyta</taxon>
        <taxon>Spermatophyta</taxon>
        <taxon>Magnoliopsida</taxon>
        <taxon>Ranunculales</taxon>
        <taxon>Menispermaceae</taxon>
        <taxon>Menispermoideae</taxon>
        <taxon>Cissampelideae</taxon>
        <taxon>Stephania</taxon>
    </lineage>
</organism>
<evidence type="ECO:0000256" key="7">
    <source>
        <dbReference type="ARBA" id="ARBA00023065"/>
    </source>
</evidence>
<evidence type="ECO:0000313" key="17">
    <source>
        <dbReference type="EMBL" id="KAK9092322.1"/>
    </source>
</evidence>
<comment type="caution">
    <text evidence="17">The sequence shown here is derived from an EMBL/GenBank/DDBJ whole genome shotgun (WGS) entry which is preliminary data.</text>
</comment>
<dbReference type="Gene3D" id="3.40.190.10">
    <property type="entry name" value="Periplasmic binding protein-like II"/>
    <property type="match status" value="3"/>
</dbReference>
<sequence>MIAMQMVIDDFYKNSSNYKPLLHIRNSGGSPSQAAFAAVDLIEKKKVQAIVGMRSFDEAAFVGELGSKDQIPILSFVGTAPSGAFKRWPFLVRAIQPKHEQMNTIAAIIGTWQWRKVNLLYEGISSATANIIPPLLNALQQVNCEIENLVPLPLDQQPTLLTLQLEQLKKSQCRVFIVHSSFSAASHLFREAKKMGMMEEGSVWITTSVITDLLEYYANSSDISSMQGVVGIKSYFSQSTDRFRSFSLRFRRKFRVEYPKEKRPCPGIYSLQAYDAVWSVTRALEAGRKENTASSHGGKELLERILGGSFEGLTGKFQFTKSDELTAAETFQLINVVGKSYRELGFWSKNSGFSRVLSNDKEVIQNNSNTSSMEILGDVFWPGGPLLPPRGWALPNSNDPLKIGVPRSAFPQFVDIIYDDFNKSEPKLVTGHAIEVFKEVLTRLPYKFPYRFIPYNGSYDSLVAQLSNKTVDMVVGDTSILAQRCDHAEFSQPWSDSGIQMVMYRKKLNNNAWLVVKPFTKKLWLTTTGINIFNGFAIWWIEHKSNPELGGSFWNRIGTLAWLIFSTIFSRDGHKIQNNLSRMILVGWLLVAIVLMQSYVANLTTWLTLSNLNPDVHISSMKNKVIGCDTGSFIYDYLVDVLHFSPKNIKAISSHEEYPLALKRGEIAAAFLTSPHVKLFLSKYCKDFVSIGPIYNFGGFGLGFPRRSPMLADFSKVILELIETGRIQELENEMLRFNNCSGTVDSKFNSEEALRLDLTSFRVIFILSFGISLVCLMVFLIRSMWRRIRPPLVSNEHHPDKDEFFMFASELSNTRREYS</sequence>
<keyword evidence="14" id="KW-1015">Disulfide bond</keyword>
<comment type="similarity">
    <text evidence="2 13">Belongs to the glutamate-gated ion channel (TC 1.A.10.1) family.</text>
</comment>
<dbReference type="InterPro" id="IPR044440">
    <property type="entry name" value="GABAb_receptor_plant_PBP1"/>
</dbReference>
<evidence type="ECO:0000256" key="13">
    <source>
        <dbReference type="PIRNR" id="PIRNR037090"/>
    </source>
</evidence>
<dbReference type="InterPro" id="IPR017103">
    <property type="entry name" value="Iontropic_Glu_rcpt_pln"/>
</dbReference>
<keyword evidence="11 13" id="KW-1071">Ligand-gated ion channel</keyword>
<dbReference type="FunFam" id="3.40.50.2300:FF:000188">
    <property type="entry name" value="Glutamate receptor"/>
    <property type="match status" value="1"/>
</dbReference>
<comment type="subcellular location">
    <subcellularLocation>
        <location evidence="1">Membrane</location>
        <topology evidence="1">Multi-pass membrane protein</topology>
    </subcellularLocation>
</comment>
<dbReference type="InterPro" id="IPR001320">
    <property type="entry name" value="Iontro_rcpt_C"/>
</dbReference>
<dbReference type="InterPro" id="IPR028082">
    <property type="entry name" value="Peripla_BP_I"/>
</dbReference>
<dbReference type="Pfam" id="PF00060">
    <property type="entry name" value="Lig_chan"/>
    <property type="match status" value="1"/>
</dbReference>
<protein>
    <recommendedName>
        <fullName evidence="13">Glutamate receptor</fullName>
    </recommendedName>
</protein>
<evidence type="ECO:0000256" key="1">
    <source>
        <dbReference type="ARBA" id="ARBA00004141"/>
    </source>
</evidence>
<reference evidence="17 18" key="1">
    <citation type="submission" date="2024-01" db="EMBL/GenBank/DDBJ databases">
        <title>Genome assemblies of Stephania.</title>
        <authorList>
            <person name="Yang L."/>
        </authorList>
    </citation>
    <scope>NUCLEOTIDE SEQUENCE [LARGE SCALE GENOMIC DNA]</scope>
    <source>
        <strain evidence="17">YNDBR</strain>
        <tissue evidence="17">Leaf</tissue>
    </source>
</reference>
<keyword evidence="6 15" id="KW-1133">Transmembrane helix</keyword>
<dbReference type="Proteomes" id="UP001420932">
    <property type="component" value="Unassembled WGS sequence"/>
</dbReference>
<keyword evidence="18" id="KW-1185">Reference proteome</keyword>
<dbReference type="PIRSF" id="PIRSF037090">
    <property type="entry name" value="Iontro_Glu-like_rcpt_pln"/>
    <property type="match status" value="1"/>
</dbReference>
<dbReference type="FunFam" id="1.10.287.70:FF:000172">
    <property type="entry name" value="Glutamate receptor"/>
    <property type="match status" value="1"/>
</dbReference>
<evidence type="ECO:0000259" key="16">
    <source>
        <dbReference type="SMART" id="SM00079"/>
    </source>
</evidence>
<feature type="transmembrane region" description="Helical" evidence="15">
    <location>
        <begin position="761"/>
        <end position="781"/>
    </location>
</feature>
<evidence type="ECO:0000256" key="11">
    <source>
        <dbReference type="ARBA" id="ARBA00023286"/>
    </source>
</evidence>
<dbReference type="Pfam" id="PF01094">
    <property type="entry name" value="ANF_receptor"/>
    <property type="match status" value="1"/>
</dbReference>
<name>A0AAP0HPS8_9MAGN</name>
<dbReference type="InterPro" id="IPR001828">
    <property type="entry name" value="ANF_lig-bd_rcpt"/>
</dbReference>
<feature type="transmembrane region" description="Helical" evidence="15">
    <location>
        <begin position="583"/>
        <end position="601"/>
    </location>
</feature>
<evidence type="ECO:0000256" key="9">
    <source>
        <dbReference type="ARBA" id="ARBA00023170"/>
    </source>
</evidence>
<evidence type="ECO:0000256" key="10">
    <source>
        <dbReference type="ARBA" id="ARBA00023180"/>
    </source>
</evidence>
<evidence type="ECO:0000256" key="2">
    <source>
        <dbReference type="ARBA" id="ARBA00008685"/>
    </source>
</evidence>
<proteinExistence type="inferred from homology"/>
<feature type="transmembrane region" description="Helical" evidence="15">
    <location>
        <begin position="523"/>
        <end position="541"/>
    </location>
</feature>
<evidence type="ECO:0000313" key="18">
    <source>
        <dbReference type="Proteomes" id="UP001420932"/>
    </source>
</evidence>
<dbReference type="CDD" id="cd19990">
    <property type="entry name" value="PBP1_GABAb_receptor_plant"/>
    <property type="match status" value="1"/>
</dbReference>
<evidence type="ECO:0000256" key="3">
    <source>
        <dbReference type="ARBA" id="ARBA00022448"/>
    </source>
</evidence>
<evidence type="ECO:0000256" key="14">
    <source>
        <dbReference type="PIRSR" id="PIRSR037090-50"/>
    </source>
</evidence>
<dbReference type="GO" id="GO:0016020">
    <property type="term" value="C:membrane"/>
    <property type="evidence" value="ECO:0007669"/>
    <property type="project" value="UniProtKB-SubCell"/>
</dbReference>
<keyword evidence="7 13" id="KW-0406">Ion transport</keyword>
<dbReference type="GO" id="GO:0015276">
    <property type="term" value="F:ligand-gated monoatomic ion channel activity"/>
    <property type="evidence" value="ECO:0007669"/>
    <property type="project" value="InterPro"/>
</dbReference>
<keyword evidence="10" id="KW-0325">Glycoprotein</keyword>
<keyword evidence="3 13" id="KW-0813">Transport</keyword>
<feature type="disulfide bond" evidence="14">
    <location>
        <begin position="685"/>
        <end position="740"/>
    </location>
</feature>
<accession>A0AAP0HPS8</accession>
<evidence type="ECO:0000256" key="15">
    <source>
        <dbReference type="SAM" id="Phobius"/>
    </source>
</evidence>
<dbReference type="PANTHER" id="PTHR34836:SF9">
    <property type="entry name" value="RECEPTOR LIGAND BINDING REGION DOMAIN-CONTAINING PROTEIN"/>
    <property type="match status" value="1"/>
</dbReference>
<keyword evidence="8 13" id="KW-0472">Membrane</keyword>